<name>A0A1S2XEA0_CICAR</name>
<dbReference type="InterPro" id="IPR027417">
    <property type="entry name" value="P-loop_NTPase"/>
</dbReference>
<evidence type="ECO:0000259" key="5">
    <source>
        <dbReference type="PROSITE" id="PS51903"/>
    </source>
</evidence>
<evidence type="ECO:0000313" key="7">
    <source>
        <dbReference type="RefSeq" id="XP_004488009.1"/>
    </source>
</evidence>
<dbReference type="GeneID" id="101489668"/>
<dbReference type="AlphaFoldDB" id="A0A1S2XEA0"/>
<dbReference type="Gene3D" id="3.40.50.300">
    <property type="entry name" value="P-loop containing nucleotide triphosphate hydrolases"/>
    <property type="match status" value="1"/>
</dbReference>
<keyword evidence="2 3" id="KW-0677">Repeat</keyword>
<dbReference type="PROSITE" id="PS51903">
    <property type="entry name" value="CLP_R"/>
    <property type="match status" value="1"/>
</dbReference>
<reference evidence="6" key="1">
    <citation type="journal article" date="2013" name="Nat. Biotechnol.">
        <title>Draft genome sequence of chickpea (Cicer arietinum) provides a resource for trait improvement.</title>
        <authorList>
            <person name="Varshney R.K."/>
            <person name="Song C."/>
            <person name="Saxena R.K."/>
            <person name="Azam S."/>
            <person name="Yu S."/>
            <person name="Sharpe A.G."/>
            <person name="Cannon S."/>
            <person name="Baek J."/>
            <person name="Rosen B.D."/>
            <person name="Tar'an B."/>
            <person name="Millan T."/>
            <person name="Zhang X."/>
            <person name="Ramsay L.D."/>
            <person name="Iwata A."/>
            <person name="Wang Y."/>
            <person name="Nelson W."/>
            <person name="Farmer A.D."/>
            <person name="Gaur P.M."/>
            <person name="Soderlund C."/>
            <person name="Penmetsa R.V."/>
            <person name="Xu C."/>
            <person name="Bharti A.K."/>
            <person name="He W."/>
            <person name="Winter P."/>
            <person name="Zhao S."/>
            <person name="Hane J.K."/>
            <person name="Carrasquilla-Garcia N."/>
            <person name="Condie J.A."/>
            <person name="Upadhyaya H.D."/>
            <person name="Luo M.C."/>
            <person name="Thudi M."/>
            <person name="Gowda C.L."/>
            <person name="Singh N.P."/>
            <person name="Lichtenzveig J."/>
            <person name="Gali K.K."/>
            <person name="Rubio J."/>
            <person name="Nadarajan N."/>
            <person name="Dolezel J."/>
            <person name="Bansal K.C."/>
            <person name="Xu X."/>
            <person name="Edwards D."/>
            <person name="Zhang G."/>
            <person name="Kahl G."/>
            <person name="Gil J."/>
            <person name="Singh K.B."/>
            <person name="Datta S.K."/>
            <person name="Jackson S.A."/>
            <person name="Wang J."/>
            <person name="Cook D.R."/>
        </authorList>
    </citation>
    <scope>NUCLEOTIDE SEQUENCE [LARGE SCALE GENOMIC DNA]</scope>
    <source>
        <strain evidence="6">cv. CDC Frontier</strain>
    </source>
</reference>
<dbReference type="Proteomes" id="UP000087171">
    <property type="component" value="Chromosome Ca1"/>
</dbReference>
<feature type="region of interest" description="Disordered" evidence="4">
    <location>
        <begin position="863"/>
        <end position="883"/>
    </location>
</feature>
<proteinExistence type="inferred from homology"/>
<dbReference type="KEGG" id="cam:101489668"/>
<dbReference type="PANTHER" id="PTHR43572:SF3">
    <property type="entry name" value="PROTEIN SMAX1-LIKE 5"/>
    <property type="match status" value="1"/>
</dbReference>
<dbReference type="InterPro" id="IPR051650">
    <property type="entry name" value="SL_signaling_regulator"/>
</dbReference>
<dbReference type="eggNOG" id="KOG1051">
    <property type="taxonomic scope" value="Eukaryota"/>
</dbReference>
<sequence length="1021" mass="114734">MRSGVSTLQQTLTAEAASILKHSLGLARRRGHAQLTPLHVAATLFTSSSTLRHACLKSQQQNSSSSSSSHILQCRALELCFNVALNRLPTTTTTPLIHQPSLSNALIAALKRAQAHQRRGCIEQNHQQQQQPLLSVKVDLHQLVISILDDPSVSRVMREAGFSSTCVKNNLQQQSSTNPSSIFTSSSSSSSLSLGDNHIEIDPFGHFRQNINQNHFLSSYGSYGNYGSVLFSPQKKPASVFPLQSSKEDVKLVFDVFLRKNKKRNTVIVADSVSLTEGLVGELMGKFERGEVPDELKTTHFIKFQLVSLRFMKREELEINLVSLKRKIDSFALGGVVLYVGDLKWIVDGILNEKEGEEVCDYYNHVDHIVEEIGKLFCEKENVNNSKLWLVATSSYQTYMKCQMRIPSLENQWGLQAVPVPSGGLGLSLHASSVHDSKMSMSYPIMESKLFSNMEENDKLNCCEECIINYEKEAELFKPGQKNLLPSWLQSHSTEAHQKDELIQLKKKWNRLCQCLHQNKQPQNHWSNNTLHINQSSNAKIYPYNSSYPWWPNQTKSSISFADSAAKPAYSSNIIPRFRHQQSCTTIEFNFNNDATQKKQTTTALDSLKEVKITLGLGNSTFNGSERKKVASLIDDTTLQRDYICKLLQENVPWQCETVSAIGEALVDSKSSKESVSWFFFKGSDSVGKKRLALSIAESVFGSLDVFFQFDMLKRENSETPFCEMVSGVLKNHEKFVLLVENVDFGDTLLRKLVADGFENAKFGTLGQGIIILTNGEDQKNESVMKLVLQISENENKPTLELSSSPCLGNKRRAELDLFGKIMKNPRIEENEEGVLVCAKGNKKREFSRQSSFNNTLDLNMEADEEDEDDEGQNSPISSDLTRETVVEPLISNESLDSIENFFEFNGSPIKDKEVKEVFKSRVKESFEEVFGKNCVGKFSVQDKVIEEIGVGCGSFTNKMFEKWLKDIFQKSLEGVISNGWGKGGIVFTLCWDGKEDRKWDSGFMGSCLPKNIQVVNNFMD</sequence>
<protein>
    <submittedName>
        <fullName evidence="7">Protein SMAX1-LIKE 4</fullName>
    </submittedName>
</protein>
<dbReference type="RefSeq" id="XP_004488009.1">
    <property type="nucleotide sequence ID" value="XM_004487952.2"/>
</dbReference>
<feature type="domain" description="Clp R" evidence="5">
    <location>
        <begin position="8"/>
        <end position="178"/>
    </location>
</feature>
<dbReference type="InterPro" id="IPR004176">
    <property type="entry name" value="Clp_R_N"/>
</dbReference>
<evidence type="ECO:0000256" key="3">
    <source>
        <dbReference type="PROSITE-ProRule" id="PRU01251"/>
    </source>
</evidence>
<keyword evidence="6" id="KW-1185">Reference proteome</keyword>
<dbReference type="PANTHER" id="PTHR43572">
    <property type="entry name" value="CHAPERONE PROTEIN CLPD, CHLOROPLASTIC"/>
    <property type="match status" value="1"/>
</dbReference>
<accession>A0A1S2XEA0</accession>
<dbReference type="OrthoDB" id="1872342at2759"/>
<reference evidence="7" key="2">
    <citation type="submission" date="2025-08" db="UniProtKB">
        <authorList>
            <consortium name="RefSeq"/>
        </authorList>
    </citation>
    <scope>IDENTIFICATION</scope>
    <source>
        <tissue evidence="7">Etiolated seedlings</tissue>
    </source>
</reference>
<dbReference type="InterPro" id="IPR058680">
    <property type="entry name" value="NBD_SMAX1-like"/>
</dbReference>
<dbReference type="InterPro" id="IPR036628">
    <property type="entry name" value="Clp_N_dom_sf"/>
</dbReference>
<organism evidence="6 7">
    <name type="scientific">Cicer arietinum</name>
    <name type="common">Chickpea</name>
    <name type="synonym">Garbanzo</name>
    <dbReference type="NCBI Taxonomy" id="3827"/>
    <lineage>
        <taxon>Eukaryota</taxon>
        <taxon>Viridiplantae</taxon>
        <taxon>Streptophyta</taxon>
        <taxon>Embryophyta</taxon>
        <taxon>Tracheophyta</taxon>
        <taxon>Spermatophyta</taxon>
        <taxon>Magnoliopsida</taxon>
        <taxon>eudicotyledons</taxon>
        <taxon>Gunneridae</taxon>
        <taxon>Pentapetalae</taxon>
        <taxon>rosids</taxon>
        <taxon>fabids</taxon>
        <taxon>Fabales</taxon>
        <taxon>Fabaceae</taxon>
        <taxon>Papilionoideae</taxon>
        <taxon>50 kb inversion clade</taxon>
        <taxon>NPAAA clade</taxon>
        <taxon>Hologalegina</taxon>
        <taxon>IRL clade</taxon>
        <taxon>Cicereae</taxon>
        <taxon>Cicer</taxon>
    </lineage>
</organism>
<evidence type="ECO:0000256" key="4">
    <source>
        <dbReference type="SAM" id="MobiDB-lite"/>
    </source>
</evidence>
<evidence type="ECO:0000256" key="1">
    <source>
        <dbReference type="ARBA" id="ARBA00008675"/>
    </source>
</evidence>
<dbReference type="SUPFAM" id="SSF81923">
    <property type="entry name" value="Double Clp-N motif"/>
    <property type="match status" value="1"/>
</dbReference>
<feature type="compositionally biased region" description="Acidic residues" evidence="4">
    <location>
        <begin position="863"/>
        <end position="872"/>
    </location>
</feature>
<evidence type="ECO:0000256" key="2">
    <source>
        <dbReference type="ARBA" id="ARBA00022737"/>
    </source>
</evidence>
<dbReference type="PaxDb" id="3827-XP_004488009.1"/>
<comment type="similarity">
    <text evidence="1">Belongs to the ClpA/ClpB family.</text>
</comment>
<dbReference type="Gene3D" id="1.10.1780.10">
    <property type="entry name" value="Clp, N-terminal domain"/>
    <property type="match status" value="1"/>
</dbReference>
<dbReference type="STRING" id="3827.A0A1S2XEA0"/>
<evidence type="ECO:0000313" key="6">
    <source>
        <dbReference type="Proteomes" id="UP000087171"/>
    </source>
</evidence>
<dbReference type="Pfam" id="PF23569">
    <property type="entry name" value="NBD_SMAX1"/>
    <property type="match status" value="1"/>
</dbReference>
<gene>
    <name evidence="7" type="primary">LOC101489668</name>
</gene>